<dbReference type="GO" id="GO:0015807">
    <property type="term" value="P:L-amino acid transport"/>
    <property type="evidence" value="ECO:0007669"/>
    <property type="project" value="TreeGrafter"/>
</dbReference>
<dbReference type="InterPro" id="IPR027417">
    <property type="entry name" value="P-loop_NTPase"/>
</dbReference>
<evidence type="ECO:0000256" key="4">
    <source>
        <dbReference type="ARBA" id="ARBA00022840"/>
    </source>
</evidence>
<dbReference type="Proteomes" id="UP000287502">
    <property type="component" value="Chromosome"/>
</dbReference>
<dbReference type="PROSITE" id="PS50893">
    <property type="entry name" value="ABC_TRANSPORTER_2"/>
    <property type="match status" value="1"/>
</dbReference>
<gene>
    <name evidence="7" type="ORF">EP073_09065</name>
</gene>
<feature type="domain" description="ABC transporter" evidence="6">
    <location>
        <begin position="2"/>
        <end position="233"/>
    </location>
</feature>
<dbReference type="Gene3D" id="3.40.50.300">
    <property type="entry name" value="P-loop containing nucleotide triphosphate hydrolases"/>
    <property type="match status" value="1"/>
</dbReference>
<dbReference type="PANTHER" id="PTHR43820">
    <property type="entry name" value="HIGH-AFFINITY BRANCHED-CHAIN AMINO ACID TRANSPORT ATP-BINDING PROTEIN LIVF"/>
    <property type="match status" value="1"/>
</dbReference>
<evidence type="ECO:0000259" key="6">
    <source>
        <dbReference type="PROSITE" id="PS50893"/>
    </source>
</evidence>
<evidence type="ECO:0000313" key="7">
    <source>
        <dbReference type="EMBL" id="QAR33545.1"/>
    </source>
</evidence>
<reference evidence="7 8" key="1">
    <citation type="submission" date="2019-01" db="EMBL/GenBank/DDBJ databases">
        <title>Geovibrio thiophilus DSM 11263, complete genome.</title>
        <authorList>
            <person name="Spring S."/>
            <person name="Bunk B."/>
            <person name="Sproer C."/>
        </authorList>
    </citation>
    <scope>NUCLEOTIDE SEQUENCE [LARGE SCALE GENOMIC DNA]</scope>
    <source>
        <strain evidence="7 8">DSM 11263</strain>
    </source>
</reference>
<dbReference type="GO" id="GO:0016887">
    <property type="term" value="F:ATP hydrolysis activity"/>
    <property type="evidence" value="ECO:0007669"/>
    <property type="project" value="InterPro"/>
</dbReference>
<proteinExistence type="inferred from homology"/>
<dbReference type="KEGG" id="gtl:EP073_09065"/>
<protein>
    <submittedName>
        <fullName evidence="7">ABC transporter ATP-binding protein</fullName>
    </submittedName>
</protein>
<dbReference type="PROSITE" id="PS00211">
    <property type="entry name" value="ABC_TRANSPORTER_1"/>
    <property type="match status" value="1"/>
</dbReference>
<dbReference type="RefSeq" id="WP_128466831.1">
    <property type="nucleotide sequence ID" value="NZ_CP035108.1"/>
</dbReference>
<dbReference type="InterPro" id="IPR052156">
    <property type="entry name" value="BCAA_Transport_ATP-bd_LivF"/>
</dbReference>
<dbReference type="GO" id="GO:0005524">
    <property type="term" value="F:ATP binding"/>
    <property type="evidence" value="ECO:0007669"/>
    <property type="project" value="UniProtKB-KW"/>
</dbReference>
<keyword evidence="2" id="KW-0813">Transport</keyword>
<comment type="similarity">
    <text evidence="1">Belongs to the ABC transporter superfamily.</text>
</comment>
<dbReference type="SUPFAM" id="SSF52540">
    <property type="entry name" value="P-loop containing nucleoside triphosphate hydrolases"/>
    <property type="match status" value="1"/>
</dbReference>
<dbReference type="Pfam" id="PF00005">
    <property type="entry name" value="ABC_tran"/>
    <property type="match status" value="1"/>
</dbReference>
<keyword evidence="3" id="KW-0547">Nucleotide-binding</keyword>
<sequence>MLKLKSLCVSYGAVEALTNVSVHVSEGEFVSLIGSNGAGKTTLLNSVMGIIPAKQGEAVFMGESIAAMKVHQAAAKGIALVPEGRRVFANMTVLENILMGGFSKSSRENSEKIEEIYSMFPVLKERKNQQAGMLSGGEQQMLAIGRALMCRPKLLLMDEPSMGLAPLVIKDVYEKLAALSKTGLTILLVEQNAAMALKYADRGYVLENGRIVLQGSAKELLGDNEVKRAYLGKEYKEKWER</sequence>
<dbReference type="CDD" id="cd03224">
    <property type="entry name" value="ABC_TM1139_LivF_branched"/>
    <property type="match status" value="1"/>
</dbReference>
<evidence type="ECO:0000256" key="3">
    <source>
        <dbReference type="ARBA" id="ARBA00022741"/>
    </source>
</evidence>
<evidence type="ECO:0000256" key="2">
    <source>
        <dbReference type="ARBA" id="ARBA00022448"/>
    </source>
</evidence>
<evidence type="ECO:0000313" key="8">
    <source>
        <dbReference type="Proteomes" id="UP000287502"/>
    </source>
</evidence>
<organism evidence="7 8">
    <name type="scientific">Geovibrio thiophilus</name>
    <dbReference type="NCBI Taxonomy" id="139438"/>
    <lineage>
        <taxon>Bacteria</taxon>
        <taxon>Pseudomonadati</taxon>
        <taxon>Deferribacterota</taxon>
        <taxon>Deferribacteres</taxon>
        <taxon>Deferribacterales</taxon>
        <taxon>Geovibrionaceae</taxon>
        <taxon>Geovibrio</taxon>
    </lineage>
</organism>
<dbReference type="PANTHER" id="PTHR43820:SF4">
    <property type="entry name" value="HIGH-AFFINITY BRANCHED-CHAIN AMINO ACID TRANSPORT ATP-BINDING PROTEIN LIVF"/>
    <property type="match status" value="1"/>
</dbReference>
<dbReference type="OrthoDB" id="9780436at2"/>
<dbReference type="InterPro" id="IPR003439">
    <property type="entry name" value="ABC_transporter-like_ATP-bd"/>
</dbReference>
<keyword evidence="4 7" id="KW-0067">ATP-binding</keyword>
<keyword evidence="5" id="KW-0029">Amino-acid transport</keyword>
<dbReference type="InterPro" id="IPR003593">
    <property type="entry name" value="AAA+_ATPase"/>
</dbReference>
<dbReference type="EMBL" id="CP035108">
    <property type="protein sequence ID" value="QAR33545.1"/>
    <property type="molecule type" value="Genomic_DNA"/>
</dbReference>
<dbReference type="InterPro" id="IPR017871">
    <property type="entry name" value="ABC_transporter-like_CS"/>
</dbReference>
<dbReference type="SMART" id="SM00382">
    <property type="entry name" value="AAA"/>
    <property type="match status" value="1"/>
</dbReference>
<keyword evidence="8" id="KW-1185">Reference proteome</keyword>
<dbReference type="AlphaFoldDB" id="A0A410JZP8"/>
<evidence type="ECO:0000256" key="1">
    <source>
        <dbReference type="ARBA" id="ARBA00005417"/>
    </source>
</evidence>
<dbReference type="GO" id="GO:0015658">
    <property type="term" value="F:branched-chain amino acid transmembrane transporter activity"/>
    <property type="evidence" value="ECO:0007669"/>
    <property type="project" value="TreeGrafter"/>
</dbReference>
<evidence type="ECO:0000256" key="5">
    <source>
        <dbReference type="ARBA" id="ARBA00022970"/>
    </source>
</evidence>
<accession>A0A410JZP8</accession>
<name>A0A410JZP8_9BACT</name>